<evidence type="ECO:0000313" key="1">
    <source>
        <dbReference type="EMBL" id="MDQ9296273.1"/>
    </source>
</evidence>
<protein>
    <submittedName>
        <fullName evidence="1">Uncharacterized protein</fullName>
    </submittedName>
</protein>
<keyword evidence="2" id="KW-1185">Reference proteome</keyword>
<reference evidence="1 2" key="1">
    <citation type="submission" date="2021-05" db="EMBL/GenBank/DDBJ databases">
        <title>Genome sequence of E. marmotae isolates.</title>
        <authorList>
            <person name="Binsker U."/>
            <person name="Hammerl J.A."/>
        </authorList>
    </citation>
    <scope>NUCLEOTIDE SEQUENCE [LARGE SCALE GENOMIC DNA]</scope>
    <source>
        <strain evidence="1 2">21-MO00586</strain>
    </source>
</reference>
<dbReference type="Proteomes" id="UP001235723">
    <property type="component" value="Unassembled WGS sequence"/>
</dbReference>
<dbReference type="RefSeq" id="WP_061329347.1">
    <property type="nucleotide sequence ID" value="NZ_JAHCRM010000027.1"/>
</dbReference>
<organism evidence="1 2">
    <name type="scientific">Escherichia marmotae</name>
    <dbReference type="NCBI Taxonomy" id="1499973"/>
    <lineage>
        <taxon>Bacteria</taxon>
        <taxon>Pseudomonadati</taxon>
        <taxon>Pseudomonadota</taxon>
        <taxon>Gammaproteobacteria</taxon>
        <taxon>Enterobacterales</taxon>
        <taxon>Enterobacteriaceae</taxon>
        <taxon>Escherichia</taxon>
    </lineage>
</organism>
<comment type="caution">
    <text evidence="1">The sequence shown here is derived from an EMBL/GenBank/DDBJ whole genome shotgun (WGS) entry which is preliminary data.</text>
</comment>
<evidence type="ECO:0000313" key="2">
    <source>
        <dbReference type="Proteomes" id="UP001235723"/>
    </source>
</evidence>
<dbReference type="EMBL" id="JAHCRT010000029">
    <property type="protein sequence ID" value="MDQ9296273.1"/>
    <property type="molecule type" value="Genomic_DNA"/>
</dbReference>
<gene>
    <name evidence="1" type="ORF">KJE03_22890</name>
</gene>
<proteinExistence type="predicted"/>
<dbReference type="Gene3D" id="3.10.450.40">
    <property type="match status" value="1"/>
</dbReference>
<name>A0ABU1C6V4_9ESCH</name>
<sequence>MGRSVSVTIGQKEFNSKKAAVEYFMDQREAVKIAGPLKKGELFDELCNLYLRYCEITGHSLGNREIYAFSVNYETRHTDQNYGTYLCYWVHFSPKDTDGVSFSVKRAVDAIASVVAEHP</sequence>
<accession>A0ABU1C6V4</accession>